<organism evidence="2 3">
    <name type="scientific">Cohnella rhizosphaerae</name>
    <dbReference type="NCBI Taxonomy" id="1457232"/>
    <lineage>
        <taxon>Bacteria</taxon>
        <taxon>Bacillati</taxon>
        <taxon>Bacillota</taxon>
        <taxon>Bacilli</taxon>
        <taxon>Bacillales</taxon>
        <taxon>Paenibacillaceae</taxon>
        <taxon>Cohnella</taxon>
    </lineage>
</organism>
<dbReference type="EMBL" id="JAPDIA010000001">
    <property type="protein sequence ID" value="MDG0808270.1"/>
    <property type="molecule type" value="Genomic_DNA"/>
</dbReference>
<reference evidence="2" key="1">
    <citation type="submission" date="2022-10" db="EMBL/GenBank/DDBJ databases">
        <title>Comparative genomic analysis of Cohnella hashimotonis sp. nov., isolated from the International Space Station.</title>
        <authorList>
            <person name="Simpson A."/>
            <person name="Venkateswaran K."/>
        </authorList>
    </citation>
    <scope>NUCLEOTIDE SEQUENCE</scope>
    <source>
        <strain evidence="2">DSM 28161</strain>
    </source>
</reference>
<keyword evidence="1" id="KW-1133">Transmembrane helix</keyword>
<keyword evidence="3" id="KW-1185">Reference proteome</keyword>
<keyword evidence="1" id="KW-0472">Membrane</keyword>
<feature type="transmembrane region" description="Helical" evidence="1">
    <location>
        <begin position="15"/>
        <end position="37"/>
    </location>
</feature>
<dbReference type="Proteomes" id="UP001153404">
    <property type="component" value="Unassembled WGS sequence"/>
</dbReference>
<protein>
    <submittedName>
        <fullName evidence="2">Uncharacterized protein</fullName>
    </submittedName>
</protein>
<name>A0A9X4QR67_9BACL</name>
<sequence>MFKAANDAPAWLQDYGIVGLTGVALLVPAVAVAPFVFRSARNSRSRAG</sequence>
<evidence type="ECO:0000313" key="3">
    <source>
        <dbReference type="Proteomes" id="UP001153404"/>
    </source>
</evidence>
<dbReference type="AlphaFoldDB" id="A0A9X4QR67"/>
<accession>A0A9X4QR67</accession>
<dbReference type="RefSeq" id="WP_277528647.1">
    <property type="nucleotide sequence ID" value="NZ_JAPDIA010000001.1"/>
</dbReference>
<comment type="caution">
    <text evidence="2">The sequence shown here is derived from an EMBL/GenBank/DDBJ whole genome shotgun (WGS) entry which is preliminary data.</text>
</comment>
<evidence type="ECO:0000256" key="1">
    <source>
        <dbReference type="SAM" id="Phobius"/>
    </source>
</evidence>
<keyword evidence="1" id="KW-0812">Transmembrane</keyword>
<evidence type="ECO:0000313" key="2">
    <source>
        <dbReference type="EMBL" id="MDG0808270.1"/>
    </source>
</evidence>
<proteinExistence type="predicted"/>
<gene>
    <name evidence="2" type="ORF">OMP40_01700</name>
</gene>